<keyword evidence="5" id="KW-0560">Oxidoreductase</keyword>
<comment type="catalytic activity">
    <reaction evidence="7">
        <text>3-hydroxy-2-methylpropanoate + NAD(+) = 2-methyl-3-oxopropanoate + NADH + H(+)</text>
        <dbReference type="Rhea" id="RHEA:17681"/>
        <dbReference type="ChEBI" id="CHEBI:11805"/>
        <dbReference type="ChEBI" id="CHEBI:15378"/>
        <dbReference type="ChEBI" id="CHEBI:57540"/>
        <dbReference type="ChEBI" id="CHEBI:57700"/>
        <dbReference type="ChEBI" id="CHEBI:57945"/>
        <dbReference type="EC" id="1.1.1.31"/>
    </reaction>
</comment>
<evidence type="ECO:0000256" key="3">
    <source>
        <dbReference type="ARBA" id="ARBA00012991"/>
    </source>
</evidence>
<dbReference type="Pfam" id="PF14833">
    <property type="entry name" value="NAD_binding_11"/>
    <property type="match status" value="1"/>
</dbReference>
<dbReference type="InterPro" id="IPR036291">
    <property type="entry name" value="NAD(P)-bd_dom_sf"/>
</dbReference>
<evidence type="ECO:0000256" key="8">
    <source>
        <dbReference type="SAM" id="MobiDB-lite"/>
    </source>
</evidence>
<dbReference type="InParanoid" id="A0A409WI54"/>
<evidence type="ECO:0000256" key="1">
    <source>
        <dbReference type="ARBA" id="ARBA00005109"/>
    </source>
</evidence>
<sequence length="374" mass="39373">MTESTSPTPTPSDYSYNYPKTIGWIGLGAMGFPMALRIARCAEPGSVLYIYDIDASAMDRFVDAVKPRKEAAEEGNGEGEPGAEIRCVGCAREVAESSECVITIVPEGAHVRAVFLTPETGILAASDISGNIFIDCSTIDIATSQLINESISTAYTLQLKSQAHSTSSSLSPSQPPSPPHFYDAPVSGGTSRALSGTLTIMLGASPTSPHLPLLTHLLSPLTAPPGSLQALGGPTLGLAAKLSNNYLSGLIALATSEAMNLGMRMGVDPGVLQRCFKGSSGASWVNEAVNPVPGVCPDAVTSKGYEGGFKIQLMKKDMSLAIDAAKQVGANLVLADAGLAAYSAAAEDPRCRDRDSRVIYRWWVLMFMFLPPQW</sequence>
<dbReference type="InterPro" id="IPR013328">
    <property type="entry name" value="6PGD_dom2"/>
</dbReference>
<dbReference type="InterPro" id="IPR008927">
    <property type="entry name" value="6-PGluconate_DH-like_C_sf"/>
</dbReference>
<dbReference type="GO" id="GO:0050661">
    <property type="term" value="F:NADP binding"/>
    <property type="evidence" value="ECO:0007669"/>
    <property type="project" value="InterPro"/>
</dbReference>
<evidence type="ECO:0000313" key="12">
    <source>
        <dbReference type="Proteomes" id="UP000283269"/>
    </source>
</evidence>
<evidence type="ECO:0000313" key="11">
    <source>
        <dbReference type="EMBL" id="PPQ78120.1"/>
    </source>
</evidence>
<evidence type="ECO:0000256" key="2">
    <source>
        <dbReference type="ARBA" id="ARBA00006013"/>
    </source>
</evidence>
<dbReference type="GO" id="GO:0005739">
    <property type="term" value="C:mitochondrion"/>
    <property type="evidence" value="ECO:0007669"/>
    <property type="project" value="TreeGrafter"/>
</dbReference>
<comment type="pathway">
    <text evidence="1">Amino-acid degradation; L-valine degradation.</text>
</comment>
<dbReference type="PANTHER" id="PTHR22981">
    <property type="entry name" value="3-HYDROXYISOBUTYRATE DEHYDROGENASE-RELATED"/>
    <property type="match status" value="1"/>
</dbReference>
<feature type="domain" description="6-phosphogluconate dehydrogenase NADP-binding" evidence="9">
    <location>
        <begin position="21"/>
        <end position="152"/>
    </location>
</feature>
<dbReference type="FunFam" id="1.10.1040.10:FF:000006">
    <property type="entry name" value="3-hydroxyisobutyrate dehydrogenase"/>
    <property type="match status" value="1"/>
</dbReference>
<evidence type="ECO:0000256" key="4">
    <source>
        <dbReference type="ARBA" id="ARBA00022456"/>
    </source>
</evidence>
<dbReference type="GO" id="GO:0006574">
    <property type="term" value="P:L-valine catabolic process"/>
    <property type="evidence" value="ECO:0007669"/>
    <property type="project" value="TreeGrafter"/>
</dbReference>
<dbReference type="Proteomes" id="UP000283269">
    <property type="component" value="Unassembled WGS sequence"/>
</dbReference>
<dbReference type="SUPFAM" id="SSF48179">
    <property type="entry name" value="6-phosphogluconate dehydrogenase C-terminal domain-like"/>
    <property type="match status" value="1"/>
</dbReference>
<accession>A0A409WI54</accession>
<keyword evidence="12" id="KW-1185">Reference proteome</keyword>
<protein>
    <recommendedName>
        <fullName evidence="3">3-hydroxyisobutyrate dehydrogenase</fullName>
        <ecNumber evidence="3">1.1.1.31</ecNumber>
    </recommendedName>
</protein>
<dbReference type="EMBL" id="NHYD01003426">
    <property type="protein sequence ID" value="PPQ78120.1"/>
    <property type="molecule type" value="Genomic_DNA"/>
</dbReference>
<proteinExistence type="inferred from homology"/>
<comment type="caution">
    <text evidence="11">The sequence shown here is derived from an EMBL/GenBank/DDBJ whole genome shotgun (WGS) entry which is preliminary data.</text>
</comment>
<dbReference type="Gene3D" id="3.40.50.720">
    <property type="entry name" value="NAD(P)-binding Rossmann-like Domain"/>
    <property type="match status" value="1"/>
</dbReference>
<dbReference type="AlphaFoldDB" id="A0A409WI54"/>
<feature type="domain" description="3-hydroxyisobutyrate dehydrogenase-like NAD-binding" evidence="10">
    <location>
        <begin position="237"/>
        <end position="361"/>
    </location>
</feature>
<dbReference type="OrthoDB" id="435038at2759"/>
<reference evidence="11 12" key="1">
    <citation type="journal article" date="2018" name="Evol. Lett.">
        <title>Horizontal gene cluster transfer increased hallucinogenic mushroom diversity.</title>
        <authorList>
            <person name="Reynolds H.T."/>
            <person name="Vijayakumar V."/>
            <person name="Gluck-Thaler E."/>
            <person name="Korotkin H.B."/>
            <person name="Matheny P.B."/>
            <person name="Slot J.C."/>
        </authorList>
    </citation>
    <scope>NUCLEOTIDE SEQUENCE [LARGE SCALE GENOMIC DNA]</scope>
    <source>
        <strain evidence="11 12">2631</strain>
    </source>
</reference>
<gene>
    <name evidence="11" type="ORF">CVT25_015645</name>
</gene>
<dbReference type="Gene3D" id="1.10.1040.10">
    <property type="entry name" value="N-(1-d-carboxylethyl)-l-norvaline Dehydrogenase, domain 2"/>
    <property type="match status" value="1"/>
</dbReference>
<dbReference type="PANTHER" id="PTHR22981:SF81">
    <property type="entry name" value="DEHYDROGENASE, PUTATIVE-RELATED"/>
    <property type="match status" value="1"/>
</dbReference>
<feature type="region of interest" description="Disordered" evidence="8">
    <location>
        <begin position="165"/>
        <end position="186"/>
    </location>
</feature>
<feature type="domain" description="6-phosphogluconate dehydrogenase NADP-binding" evidence="9">
    <location>
        <begin position="180"/>
        <end position="207"/>
    </location>
</feature>
<evidence type="ECO:0000256" key="7">
    <source>
        <dbReference type="ARBA" id="ARBA00049197"/>
    </source>
</evidence>
<name>A0A409WI54_PSICY</name>
<keyword evidence="6" id="KW-0520">NAD</keyword>
<evidence type="ECO:0000259" key="9">
    <source>
        <dbReference type="Pfam" id="PF03446"/>
    </source>
</evidence>
<organism evidence="11 12">
    <name type="scientific">Psilocybe cyanescens</name>
    <dbReference type="NCBI Taxonomy" id="93625"/>
    <lineage>
        <taxon>Eukaryota</taxon>
        <taxon>Fungi</taxon>
        <taxon>Dikarya</taxon>
        <taxon>Basidiomycota</taxon>
        <taxon>Agaricomycotina</taxon>
        <taxon>Agaricomycetes</taxon>
        <taxon>Agaricomycetidae</taxon>
        <taxon>Agaricales</taxon>
        <taxon>Agaricineae</taxon>
        <taxon>Strophariaceae</taxon>
        <taxon>Psilocybe</taxon>
    </lineage>
</organism>
<keyword evidence="4" id="KW-0101">Branched-chain amino acid catabolism</keyword>
<dbReference type="InterPro" id="IPR029154">
    <property type="entry name" value="HIBADH-like_NADP-bd"/>
</dbReference>
<dbReference type="GO" id="GO:0051287">
    <property type="term" value="F:NAD binding"/>
    <property type="evidence" value="ECO:0007669"/>
    <property type="project" value="InterPro"/>
</dbReference>
<evidence type="ECO:0000256" key="6">
    <source>
        <dbReference type="ARBA" id="ARBA00023027"/>
    </source>
</evidence>
<evidence type="ECO:0000256" key="5">
    <source>
        <dbReference type="ARBA" id="ARBA00023002"/>
    </source>
</evidence>
<dbReference type="SUPFAM" id="SSF51735">
    <property type="entry name" value="NAD(P)-binding Rossmann-fold domains"/>
    <property type="match status" value="1"/>
</dbReference>
<dbReference type="Pfam" id="PF03446">
    <property type="entry name" value="NAD_binding_2"/>
    <property type="match status" value="2"/>
</dbReference>
<dbReference type="STRING" id="93625.A0A409WI54"/>
<dbReference type="GO" id="GO:0008442">
    <property type="term" value="F:3-hydroxyisobutyrate dehydrogenase activity"/>
    <property type="evidence" value="ECO:0007669"/>
    <property type="project" value="UniProtKB-EC"/>
</dbReference>
<comment type="similarity">
    <text evidence="2">Belongs to the HIBADH-related family. 3-hydroxyisobutyrate dehydrogenase subfamily.</text>
</comment>
<evidence type="ECO:0000259" key="10">
    <source>
        <dbReference type="Pfam" id="PF14833"/>
    </source>
</evidence>
<dbReference type="EC" id="1.1.1.31" evidence="3"/>
<dbReference type="InterPro" id="IPR006115">
    <property type="entry name" value="6PGDH_NADP-bd"/>
</dbReference>